<protein>
    <submittedName>
        <fullName evidence="1">Uncharacterized protein</fullName>
    </submittedName>
</protein>
<proteinExistence type="predicted"/>
<sequence length="326" mass="35289">MRFIVLFSCLWVALVSSEPGTNSSLTPQGSRKCLDSNECLDLDLRSCDCGPEMVCIIKERTCDVCPTLDCVREPERAAGNTAPIIAVSVVAGVILLLSFIISFLYYRNREEVTARGGVVAYIKYKAQRDSILKQEFNDDQVLLSKRSTVLSENKRSSVASMFLTAKSSNLNTRVQPKVVVLGSDAASITNMDTSMESGVIPKPLPHDGPSFIEPSASILNRESFGLSSFGIMHTSPPTPALSRESRVYSTAESQFRPLSNESFATQILSNPLVSAGLTPRSPSISNAFFAAQGAAHNISLSPPPPSADPRNSQVLPSEDSIILHYK</sequence>
<evidence type="ECO:0000313" key="2">
    <source>
        <dbReference type="Proteomes" id="UP001165960"/>
    </source>
</evidence>
<name>A0ACC2RGD4_9FUNG</name>
<accession>A0ACC2RGD4</accession>
<reference evidence="1" key="1">
    <citation type="submission" date="2022-04" db="EMBL/GenBank/DDBJ databases">
        <title>Genome of the entomopathogenic fungus Entomophthora muscae.</title>
        <authorList>
            <person name="Elya C."/>
            <person name="Lovett B.R."/>
            <person name="Lee E."/>
            <person name="Macias A.M."/>
            <person name="Hajek A.E."/>
            <person name="De Bivort B.L."/>
            <person name="Kasson M.T."/>
            <person name="De Fine Licht H.H."/>
            <person name="Stajich J.E."/>
        </authorList>
    </citation>
    <scope>NUCLEOTIDE SEQUENCE</scope>
    <source>
        <strain evidence="1">Berkeley</strain>
    </source>
</reference>
<evidence type="ECO:0000313" key="1">
    <source>
        <dbReference type="EMBL" id="KAJ9049153.1"/>
    </source>
</evidence>
<comment type="caution">
    <text evidence="1">The sequence shown here is derived from an EMBL/GenBank/DDBJ whole genome shotgun (WGS) entry which is preliminary data.</text>
</comment>
<gene>
    <name evidence="1" type="ORF">DSO57_1027605</name>
</gene>
<organism evidence="1 2">
    <name type="scientific">Entomophthora muscae</name>
    <dbReference type="NCBI Taxonomy" id="34485"/>
    <lineage>
        <taxon>Eukaryota</taxon>
        <taxon>Fungi</taxon>
        <taxon>Fungi incertae sedis</taxon>
        <taxon>Zoopagomycota</taxon>
        <taxon>Entomophthoromycotina</taxon>
        <taxon>Entomophthoromycetes</taxon>
        <taxon>Entomophthorales</taxon>
        <taxon>Entomophthoraceae</taxon>
        <taxon>Entomophthora</taxon>
    </lineage>
</organism>
<dbReference type="EMBL" id="QTSX02007269">
    <property type="protein sequence ID" value="KAJ9049153.1"/>
    <property type="molecule type" value="Genomic_DNA"/>
</dbReference>
<keyword evidence="2" id="KW-1185">Reference proteome</keyword>
<dbReference type="Proteomes" id="UP001165960">
    <property type="component" value="Unassembled WGS sequence"/>
</dbReference>